<dbReference type="AlphaFoldDB" id="H5SSG3"/>
<evidence type="ECO:0000313" key="10">
    <source>
        <dbReference type="EMBL" id="BAL59099.1"/>
    </source>
</evidence>
<dbReference type="PROSITE" id="PS50928">
    <property type="entry name" value="ABC_TM1"/>
    <property type="match status" value="1"/>
</dbReference>
<feature type="transmembrane region" description="Helical" evidence="8">
    <location>
        <begin position="384"/>
        <end position="400"/>
    </location>
</feature>
<keyword evidence="7 8" id="KW-0472">Membrane</keyword>
<proteinExistence type="inferred from homology"/>
<reference evidence="10" key="1">
    <citation type="journal article" date="2005" name="Environ. Microbiol.">
        <title>Genetic and functional properties of uncultivated thermophilic crenarchaeotes from a subsurface gold mine as revealed by analysis of genome fragments.</title>
        <authorList>
            <person name="Nunoura T."/>
            <person name="Hirayama H."/>
            <person name="Takami H."/>
            <person name="Oida H."/>
            <person name="Nishi S."/>
            <person name="Shimamura S."/>
            <person name="Suzuki Y."/>
            <person name="Inagaki F."/>
            <person name="Takai K."/>
            <person name="Nealson K.H."/>
            <person name="Horikoshi K."/>
        </authorList>
    </citation>
    <scope>NUCLEOTIDE SEQUENCE</scope>
</reference>
<feature type="transmembrane region" description="Helical" evidence="8">
    <location>
        <begin position="267"/>
        <end position="289"/>
    </location>
</feature>
<feature type="transmembrane region" description="Helical" evidence="8">
    <location>
        <begin position="301"/>
        <end position="322"/>
    </location>
</feature>
<dbReference type="GO" id="GO:0035435">
    <property type="term" value="P:phosphate ion transmembrane transport"/>
    <property type="evidence" value="ECO:0007669"/>
    <property type="project" value="InterPro"/>
</dbReference>
<evidence type="ECO:0000259" key="9">
    <source>
        <dbReference type="PROSITE" id="PS50928"/>
    </source>
</evidence>
<evidence type="ECO:0000256" key="5">
    <source>
        <dbReference type="ARBA" id="ARBA00022692"/>
    </source>
</evidence>
<dbReference type="EMBL" id="AP011802">
    <property type="protein sequence ID" value="BAL59099.1"/>
    <property type="molecule type" value="Genomic_DNA"/>
</dbReference>
<evidence type="ECO:0000256" key="7">
    <source>
        <dbReference type="ARBA" id="ARBA00023136"/>
    </source>
</evidence>
<feature type="domain" description="ABC transmembrane type-1" evidence="9">
    <location>
        <begin position="264"/>
        <end position="469"/>
    </location>
</feature>
<dbReference type="PANTHER" id="PTHR43470">
    <property type="entry name" value="PHOSPHATE TRANSPORT SYSTEM PERMEASE PROTEIN PSTA-RELATED"/>
    <property type="match status" value="1"/>
</dbReference>
<dbReference type="SUPFAM" id="SSF161098">
    <property type="entry name" value="MetI-like"/>
    <property type="match status" value="1"/>
</dbReference>
<comment type="similarity">
    <text evidence="2 8">Belongs to the binding-protein-dependent transport system permease family. CysTW subfamily.</text>
</comment>
<dbReference type="Gene3D" id="2.30.42.10">
    <property type="match status" value="1"/>
</dbReference>
<accession>H5SSG3</accession>
<dbReference type="InterPro" id="IPR035906">
    <property type="entry name" value="MetI-like_sf"/>
</dbReference>
<feature type="transmembrane region" description="Helical" evidence="8">
    <location>
        <begin position="446"/>
        <end position="472"/>
    </location>
</feature>
<keyword evidence="5 8" id="KW-0812">Transmembrane</keyword>
<sequence>MSTQTLHRDRRSLAWRKTKSALFGSLTFSTILISFALLVALIVYILINARPLMAMRAASRAGLVLSTMVIQWDAKNLPYVIITDFVPESAAAHAGIGEFDAIIRIGSEIVYRSAQVWEAIARLPTETLPIGWISGDPSKIFGDLLPQMDPQTGALRVAIDYLPEESLGWRAGLRVGDILVQIEDIPVTGARQAWEALIVAAQKKAQPGPLSVQIERDGELFTVALPAEQTAQIPITRSWWQAIWDFLTSYDSNSPEKAGLASAIVGSLYLVGLTALFALPLGVGAAIYLEEYAQKNWPTELIQLLITNLAGVPSVIYGIIGLEILARALKMDRVLLTGALTMTLLILPMVIIASREALRTIPDSIRHAAYAVGATRWQVVRFHVLPYALPGILTGLIIALSRAMGEAALLILLGAFQYLTFIPGLWNYFTVVPIQIFTWIGEAKDGFASIAAAAIVVLLAILLAMNGLAIFLRIKFQRRW</sequence>
<dbReference type="InterPro" id="IPR000515">
    <property type="entry name" value="MetI-like"/>
</dbReference>
<evidence type="ECO:0000256" key="2">
    <source>
        <dbReference type="ARBA" id="ARBA00007069"/>
    </source>
</evidence>
<comment type="subcellular location">
    <subcellularLocation>
        <location evidence="1 8">Cell membrane</location>
        <topology evidence="1 8">Multi-pass membrane protein</topology>
    </subcellularLocation>
</comment>
<evidence type="ECO:0000256" key="6">
    <source>
        <dbReference type="ARBA" id="ARBA00022989"/>
    </source>
</evidence>
<dbReference type="Gene3D" id="1.10.3720.10">
    <property type="entry name" value="MetI-like"/>
    <property type="match status" value="1"/>
</dbReference>
<evidence type="ECO:0000256" key="3">
    <source>
        <dbReference type="ARBA" id="ARBA00022448"/>
    </source>
</evidence>
<dbReference type="NCBIfam" id="TIGR00974">
    <property type="entry name" value="3a0107s02c"/>
    <property type="match status" value="1"/>
</dbReference>
<feature type="transmembrane region" description="Helical" evidence="8">
    <location>
        <begin position="407"/>
        <end position="426"/>
    </location>
</feature>
<dbReference type="GO" id="GO:0005315">
    <property type="term" value="F:phosphate transmembrane transporter activity"/>
    <property type="evidence" value="ECO:0007669"/>
    <property type="project" value="InterPro"/>
</dbReference>
<keyword evidence="4 8" id="KW-1003">Cell membrane</keyword>
<organism evidence="10">
    <name type="scientific">Acetithermum autotrophicum</name>
    <dbReference type="NCBI Taxonomy" id="1446466"/>
    <lineage>
        <taxon>Bacteria</taxon>
        <taxon>Candidatus Bipolaricaulota</taxon>
        <taxon>Candidatus Acetithermum</taxon>
    </lineage>
</organism>
<protein>
    <recommendedName>
        <fullName evidence="8">Phosphate transport system permease protein PstA</fullName>
    </recommendedName>
</protein>
<name>H5SSG3_ACEAU</name>
<dbReference type="Pfam" id="PF00528">
    <property type="entry name" value="BPD_transp_1"/>
    <property type="match status" value="1"/>
</dbReference>
<dbReference type="CDD" id="cd06261">
    <property type="entry name" value="TM_PBP2"/>
    <property type="match status" value="1"/>
</dbReference>
<evidence type="ECO:0000256" key="4">
    <source>
        <dbReference type="ARBA" id="ARBA00022475"/>
    </source>
</evidence>
<gene>
    <name evidence="10" type="ORF">HGMM_OP3C254</name>
</gene>
<dbReference type="SUPFAM" id="SSF50156">
    <property type="entry name" value="PDZ domain-like"/>
    <property type="match status" value="2"/>
</dbReference>
<dbReference type="PANTHER" id="PTHR43470:SF5">
    <property type="entry name" value="PHOSPHATE TRANSPORT SYSTEM PERMEASE PROTEIN PSTA"/>
    <property type="match status" value="1"/>
</dbReference>
<feature type="transmembrane region" description="Helical" evidence="8">
    <location>
        <begin position="334"/>
        <end position="354"/>
    </location>
</feature>
<feature type="transmembrane region" description="Helical" evidence="8">
    <location>
        <begin position="21"/>
        <end position="47"/>
    </location>
</feature>
<keyword evidence="6 8" id="KW-1133">Transmembrane helix</keyword>
<dbReference type="GO" id="GO:0005886">
    <property type="term" value="C:plasma membrane"/>
    <property type="evidence" value="ECO:0007669"/>
    <property type="project" value="UniProtKB-SubCell"/>
</dbReference>
<reference evidence="10" key="2">
    <citation type="journal article" date="2012" name="PLoS ONE">
        <title>A Deeply Branching Thermophilic Bacterium with an Ancient Acetyl-CoA Pathway Dominates a Subsurface Ecosystem.</title>
        <authorList>
            <person name="Takami H."/>
            <person name="Noguchi H."/>
            <person name="Takaki Y."/>
            <person name="Uchiyama I."/>
            <person name="Toyoda A."/>
            <person name="Nishi S."/>
            <person name="Chee G.-J."/>
            <person name="Arai W."/>
            <person name="Nunoura T."/>
            <person name="Itoh T."/>
            <person name="Hattori M."/>
            <person name="Takai K."/>
        </authorList>
    </citation>
    <scope>NUCLEOTIDE SEQUENCE</scope>
</reference>
<dbReference type="InterPro" id="IPR005672">
    <property type="entry name" value="Phosphate_PstA"/>
</dbReference>
<dbReference type="InterPro" id="IPR036034">
    <property type="entry name" value="PDZ_sf"/>
</dbReference>
<keyword evidence="3" id="KW-0813">Transport</keyword>
<evidence type="ECO:0000256" key="8">
    <source>
        <dbReference type="RuleBase" id="RU363043"/>
    </source>
</evidence>
<evidence type="ECO:0000256" key="1">
    <source>
        <dbReference type="ARBA" id="ARBA00004651"/>
    </source>
</evidence>